<dbReference type="HOGENOM" id="CLU_2977979_0_0_11"/>
<gene>
    <name evidence="1" type="ordered locus">TWT_170</name>
</gene>
<dbReference type="KEGG" id="twh:TWT_170"/>
<reference evidence="1 2" key="1">
    <citation type="journal article" date="2003" name="Genome Res.">
        <title>Tropheryma whipplei twist: a human pathogenic Actinobacteria with a reduced genome.</title>
        <authorList>
            <person name="Raoult D."/>
            <person name="Ogata H."/>
            <person name="Audic S."/>
            <person name="Robert C."/>
            <person name="Suhre K."/>
            <person name="Drancourt M."/>
            <person name="Claverie J.-M."/>
        </authorList>
    </citation>
    <scope>NUCLEOTIDE SEQUENCE [LARGE SCALE GENOMIC DNA]</scope>
    <source>
        <strain evidence="1 2">Twist</strain>
    </source>
</reference>
<protein>
    <submittedName>
        <fullName evidence="1">Uncharacterized protein</fullName>
    </submittedName>
</protein>
<dbReference type="EMBL" id="AE014184">
    <property type="protein sequence ID" value="AAO44267.1"/>
    <property type="molecule type" value="Genomic_DNA"/>
</dbReference>
<name>Q83GS6_TROWT</name>
<evidence type="ECO:0000313" key="2">
    <source>
        <dbReference type="Proteomes" id="UP000002200"/>
    </source>
</evidence>
<dbReference type="Proteomes" id="UP000002200">
    <property type="component" value="Chromosome"/>
</dbReference>
<organism evidence="1 2">
    <name type="scientific">Tropheryma whipplei (strain Twist)</name>
    <name type="common">Whipple's bacillus</name>
    <dbReference type="NCBI Taxonomy" id="203267"/>
    <lineage>
        <taxon>Bacteria</taxon>
        <taxon>Bacillati</taxon>
        <taxon>Actinomycetota</taxon>
        <taxon>Actinomycetes</taxon>
        <taxon>Micrococcales</taxon>
        <taxon>Tropherymataceae</taxon>
        <taxon>Tropheryma</taxon>
    </lineage>
</organism>
<keyword evidence="2" id="KW-1185">Reference proteome</keyword>
<sequence>MHCDCGVVITVCLGTSSREWNIESVHRFVYRSGCLCTCVHYWVLRGQAFTGGQCPAVF</sequence>
<accession>Q83GS6</accession>
<evidence type="ECO:0000313" key="1">
    <source>
        <dbReference type="EMBL" id="AAO44267.1"/>
    </source>
</evidence>
<dbReference type="AlphaFoldDB" id="Q83GS6"/>
<proteinExistence type="predicted"/>